<dbReference type="EMBL" id="MH053380">
    <property type="protein sequence ID" value="QCX43089.1"/>
    <property type="molecule type" value="mRNA"/>
</dbReference>
<sequence>MFVKTLFASAVFAVVVSVVISAELYTNKYDNIDLDEILKNERLYQKYFDCLRGKGKCTPDGQNLKDVIPDALQTECGKCSEVQKKGVEKVLRFMLTQKPEDYQILEDIFDKDAVYRKKYEEQKKLAVEGKPITY</sequence>
<dbReference type="InterPro" id="IPR036682">
    <property type="entry name" value="OS_D_A10/PebIII_sf"/>
</dbReference>
<dbReference type="Pfam" id="PF03392">
    <property type="entry name" value="OS-D"/>
    <property type="match status" value="1"/>
</dbReference>
<name>A0A4Y5QV92_9HEMI</name>
<dbReference type="PANTHER" id="PTHR11257:SF12">
    <property type="entry name" value="EJACULATORY BULB-SPECIFIC PROTEIN 3-RELATED"/>
    <property type="match status" value="1"/>
</dbReference>
<reference evidence="2" key="1">
    <citation type="submission" date="2018-03" db="EMBL/GenBank/DDBJ databases">
        <authorList>
            <person name="Wang Z."/>
        </authorList>
    </citation>
    <scope>NUCLEOTIDE SEQUENCE</scope>
</reference>
<protein>
    <submittedName>
        <fullName evidence="2">Chemosensory protein csp9</fullName>
    </submittedName>
</protein>
<dbReference type="Gene3D" id="1.10.2080.10">
    <property type="entry name" value="Insect odorant-binding protein A10/Ejaculatory bulb-specific protein 3"/>
    <property type="match status" value="1"/>
</dbReference>
<organism evidence="2">
    <name type="scientific">Helopeltis theivora</name>
    <dbReference type="NCBI Taxonomy" id="393766"/>
    <lineage>
        <taxon>Eukaryota</taxon>
        <taxon>Metazoa</taxon>
        <taxon>Ecdysozoa</taxon>
        <taxon>Arthropoda</taxon>
        <taxon>Hexapoda</taxon>
        <taxon>Insecta</taxon>
        <taxon>Pterygota</taxon>
        <taxon>Neoptera</taxon>
        <taxon>Paraneoptera</taxon>
        <taxon>Hemiptera</taxon>
        <taxon>Heteroptera</taxon>
        <taxon>Panheteroptera</taxon>
        <taxon>Cimicomorpha</taxon>
        <taxon>Miridae</taxon>
        <taxon>Monaloniini</taxon>
        <taxon>Helopeltis</taxon>
    </lineage>
</organism>
<keyword evidence="1" id="KW-0732">Signal</keyword>
<dbReference type="AlphaFoldDB" id="A0A4Y5QV92"/>
<dbReference type="PANTHER" id="PTHR11257">
    <property type="entry name" value="CHEMOSENSORY PROTEIN-RELATED"/>
    <property type="match status" value="1"/>
</dbReference>
<dbReference type="SUPFAM" id="SSF100910">
    <property type="entry name" value="Chemosensory protein Csp2"/>
    <property type="match status" value="1"/>
</dbReference>
<proteinExistence type="evidence at transcript level"/>
<accession>A0A4Y5QV92</accession>
<feature type="signal peptide" evidence="1">
    <location>
        <begin position="1"/>
        <end position="21"/>
    </location>
</feature>
<feature type="chain" id="PRO_5021491648" evidence="1">
    <location>
        <begin position="22"/>
        <end position="134"/>
    </location>
</feature>
<dbReference type="InterPro" id="IPR005055">
    <property type="entry name" value="A10/PebIII"/>
</dbReference>
<evidence type="ECO:0000313" key="2">
    <source>
        <dbReference type="EMBL" id="QCX43089.1"/>
    </source>
</evidence>
<evidence type="ECO:0000256" key="1">
    <source>
        <dbReference type="SAM" id="SignalP"/>
    </source>
</evidence>